<dbReference type="PROSITE" id="PS51340">
    <property type="entry name" value="MOSC"/>
    <property type="match status" value="1"/>
</dbReference>
<accession>A0A939PNL5</accession>
<evidence type="ECO:0000259" key="5">
    <source>
        <dbReference type="PROSITE" id="PS51384"/>
    </source>
</evidence>
<dbReference type="Gene3D" id="2.40.30.10">
    <property type="entry name" value="Translation factors"/>
    <property type="match status" value="1"/>
</dbReference>
<dbReference type="InterPro" id="IPR012675">
    <property type="entry name" value="Beta-grasp_dom_sf"/>
</dbReference>
<dbReference type="PROSITE" id="PS51384">
    <property type="entry name" value="FAD_FR"/>
    <property type="match status" value="1"/>
</dbReference>
<dbReference type="SUPFAM" id="SSF50800">
    <property type="entry name" value="PK beta-barrel domain-like"/>
    <property type="match status" value="1"/>
</dbReference>
<dbReference type="InterPro" id="IPR017938">
    <property type="entry name" value="Riboflavin_synthase-like_b-brl"/>
</dbReference>
<dbReference type="InterPro" id="IPR052353">
    <property type="entry name" value="Benzoxazolinone_Detox_Enz"/>
</dbReference>
<dbReference type="SUPFAM" id="SSF54292">
    <property type="entry name" value="2Fe-2S ferredoxin-like"/>
    <property type="match status" value="1"/>
</dbReference>
<dbReference type="Pfam" id="PF00111">
    <property type="entry name" value="Fer2"/>
    <property type="match status" value="1"/>
</dbReference>
<dbReference type="Gene3D" id="3.10.20.30">
    <property type="match status" value="1"/>
</dbReference>
<keyword evidence="1" id="KW-0001">2Fe-2S</keyword>
<keyword evidence="1" id="KW-0408">Iron</keyword>
<dbReference type="InterPro" id="IPR011037">
    <property type="entry name" value="Pyrv_Knase-like_insert_dom_sf"/>
</dbReference>
<dbReference type="SUPFAM" id="SSF63380">
    <property type="entry name" value="Riboflavin synthase domain-like"/>
    <property type="match status" value="1"/>
</dbReference>
<dbReference type="InterPro" id="IPR039261">
    <property type="entry name" value="FNR_nucleotide-bd"/>
</dbReference>
<dbReference type="PANTHER" id="PTHR30212">
    <property type="entry name" value="PROTEIN YIIM"/>
    <property type="match status" value="1"/>
</dbReference>
<dbReference type="PRINTS" id="PR00409">
    <property type="entry name" value="PHDIOXRDTASE"/>
</dbReference>
<dbReference type="CDD" id="cd00207">
    <property type="entry name" value="fer2"/>
    <property type="match status" value="1"/>
</dbReference>
<reference evidence="6" key="1">
    <citation type="submission" date="2021-03" db="EMBL/GenBank/DDBJ databases">
        <authorList>
            <person name="Kanchanasin P."/>
            <person name="Saeng-In P."/>
            <person name="Phongsopitanun W."/>
            <person name="Yuki M."/>
            <person name="Kudo T."/>
            <person name="Ohkuma M."/>
            <person name="Tanasupawat S."/>
        </authorList>
    </citation>
    <scope>NUCLEOTIDE SEQUENCE</scope>
    <source>
        <strain evidence="6">GKU 128</strain>
    </source>
</reference>
<dbReference type="Proteomes" id="UP000669179">
    <property type="component" value="Unassembled WGS sequence"/>
</dbReference>
<keyword evidence="7" id="KW-1185">Reference proteome</keyword>
<protein>
    <submittedName>
        <fullName evidence="6">MOSC domain-containing protein</fullName>
    </submittedName>
</protein>
<evidence type="ECO:0000256" key="1">
    <source>
        <dbReference type="ARBA" id="ARBA00022714"/>
    </source>
</evidence>
<dbReference type="InterPro" id="IPR008333">
    <property type="entry name" value="Cbr1-like_FAD-bd_dom"/>
</dbReference>
<dbReference type="GO" id="GO:0030151">
    <property type="term" value="F:molybdenum ion binding"/>
    <property type="evidence" value="ECO:0007669"/>
    <property type="project" value="InterPro"/>
</dbReference>
<dbReference type="Pfam" id="PF03473">
    <property type="entry name" value="MOSC"/>
    <property type="match status" value="1"/>
</dbReference>
<dbReference type="Pfam" id="PF00175">
    <property type="entry name" value="NAD_binding_1"/>
    <property type="match status" value="1"/>
</dbReference>
<evidence type="ECO:0000256" key="2">
    <source>
        <dbReference type="ARBA" id="ARBA00023014"/>
    </source>
</evidence>
<dbReference type="Gene3D" id="3.40.50.80">
    <property type="entry name" value="Nucleotide-binding domain of ferredoxin-NADP reductase (FNR) module"/>
    <property type="match status" value="1"/>
</dbReference>
<dbReference type="Pfam" id="PF00970">
    <property type="entry name" value="FAD_binding_6"/>
    <property type="match status" value="1"/>
</dbReference>
<evidence type="ECO:0000313" key="6">
    <source>
        <dbReference type="EMBL" id="MBO2452404.1"/>
    </source>
</evidence>
<dbReference type="GO" id="GO:0016491">
    <property type="term" value="F:oxidoreductase activity"/>
    <property type="evidence" value="ECO:0007669"/>
    <property type="project" value="InterPro"/>
</dbReference>
<evidence type="ECO:0000256" key="3">
    <source>
        <dbReference type="SAM" id="MobiDB-lite"/>
    </source>
</evidence>
<evidence type="ECO:0000259" key="4">
    <source>
        <dbReference type="PROSITE" id="PS51340"/>
    </source>
</evidence>
<dbReference type="SUPFAM" id="SSF52343">
    <property type="entry name" value="Ferredoxin reductase-like, C-terminal NADP-linked domain"/>
    <property type="match status" value="1"/>
</dbReference>
<proteinExistence type="predicted"/>
<dbReference type="InterPro" id="IPR005302">
    <property type="entry name" value="MoCF_Sase_C"/>
</dbReference>
<dbReference type="GO" id="GO:0051537">
    <property type="term" value="F:2 iron, 2 sulfur cluster binding"/>
    <property type="evidence" value="ECO:0007669"/>
    <property type="project" value="UniProtKB-KW"/>
</dbReference>
<dbReference type="CDD" id="cd06184">
    <property type="entry name" value="flavohem_like_fad_nad_binding"/>
    <property type="match status" value="1"/>
</dbReference>
<sequence>MEQASERPVASLLSVNVGMPKNVPWQGRTVYTGVWKQPVNGPAMVRRLNVDGDGQGDTNGHGGEQRAVLVYQIQSYRHWEEHFGRDDFTYGQFGENLTVDGMPDDEVCIGDRYRIGEAEFEVTQPRVTCYRVGIRMGEPELPALLVAHHRPGFYMRVIREGHVQAGDQIVKTRTGPGALSVADTDALLYLPGRDQAKLRAATQIPALSPGWQQSFHELLHDGAAEETPAWPGFRELRVTNVVPESTTVSSIHLSSADGTPLPAAQAGQYLTLRIPGDPAPVRSYSLSSTPGDGYRISVKREPHGMASGYLTTKLAPGSLIDVAAPRGEFVLDEGTDPVLLISAGIGVTPVLAMLHALATRQSDREIWWIHGARGPQEHPLAAEAHALLATLPNTHEHVFYSTKDGRLTKNKLTALSLPSGATAYICGPESFMADMTEALKTLGIDQTRIRTELFGALDSINPGVTNHPSKAPHQPPGPPGTGPLVTFARSGISTRFTQGNLLDLADACDVPTRWSCRTGVCHTCVTPLLSGEVTYSPAPLEAPAEGQALICCAHPSTDVVLDM</sequence>
<dbReference type="InterPro" id="IPR017927">
    <property type="entry name" value="FAD-bd_FR_type"/>
</dbReference>
<name>A0A939PNL5_9ACTN</name>
<feature type="domain" description="MOSC" evidence="4">
    <location>
        <begin position="37"/>
        <end position="172"/>
    </location>
</feature>
<keyword evidence="2" id="KW-0411">Iron-sulfur</keyword>
<dbReference type="InterPro" id="IPR001433">
    <property type="entry name" value="OxRdtase_FAD/NAD-bd"/>
</dbReference>
<feature type="domain" description="FAD-binding FR-type" evidence="5">
    <location>
        <begin position="231"/>
        <end position="332"/>
    </location>
</feature>
<dbReference type="InterPro" id="IPR005163">
    <property type="entry name" value="Tri_helical_YiiM-like"/>
</dbReference>
<dbReference type="Gene3D" id="2.40.33.20">
    <property type="entry name" value="PK beta-barrel domain-like"/>
    <property type="match status" value="1"/>
</dbReference>
<dbReference type="PANTHER" id="PTHR30212:SF2">
    <property type="entry name" value="PROTEIN YIIM"/>
    <property type="match status" value="1"/>
</dbReference>
<dbReference type="Pfam" id="PF03475">
    <property type="entry name" value="YiiM_3-alpha"/>
    <property type="match status" value="1"/>
</dbReference>
<organism evidence="6 7">
    <name type="scientific">Actinomadura barringtoniae</name>
    <dbReference type="NCBI Taxonomy" id="1427535"/>
    <lineage>
        <taxon>Bacteria</taxon>
        <taxon>Bacillati</taxon>
        <taxon>Actinomycetota</taxon>
        <taxon>Actinomycetes</taxon>
        <taxon>Streptosporangiales</taxon>
        <taxon>Thermomonosporaceae</taxon>
        <taxon>Actinomadura</taxon>
    </lineage>
</organism>
<gene>
    <name evidence="6" type="ORF">J4573_35310</name>
</gene>
<feature type="region of interest" description="Disordered" evidence="3">
    <location>
        <begin position="462"/>
        <end position="482"/>
    </location>
</feature>
<dbReference type="GO" id="GO:0030170">
    <property type="term" value="F:pyridoxal phosphate binding"/>
    <property type="evidence" value="ECO:0007669"/>
    <property type="project" value="InterPro"/>
</dbReference>
<dbReference type="EMBL" id="JAGEOJ010000016">
    <property type="protein sequence ID" value="MBO2452404.1"/>
    <property type="molecule type" value="Genomic_DNA"/>
</dbReference>
<comment type="caution">
    <text evidence="6">The sequence shown here is derived from an EMBL/GenBank/DDBJ whole genome shotgun (WGS) entry which is preliminary data.</text>
</comment>
<dbReference type="InterPro" id="IPR036010">
    <property type="entry name" value="2Fe-2S_ferredoxin-like_sf"/>
</dbReference>
<dbReference type="InterPro" id="IPR001041">
    <property type="entry name" value="2Fe-2S_ferredoxin-type"/>
</dbReference>
<dbReference type="RefSeq" id="WP_208260409.1">
    <property type="nucleotide sequence ID" value="NZ_JAGEOJ010000016.1"/>
</dbReference>
<dbReference type="AlphaFoldDB" id="A0A939PNL5"/>
<keyword evidence="1" id="KW-0479">Metal-binding</keyword>
<evidence type="ECO:0000313" key="7">
    <source>
        <dbReference type="Proteomes" id="UP000669179"/>
    </source>
</evidence>